<organism evidence="3 4">
    <name type="scientific">Ginsengibacter hankyongi</name>
    <dbReference type="NCBI Taxonomy" id="2607284"/>
    <lineage>
        <taxon>Bacteria</taxon>
        <taxon>Pseudomonadati</taxon>
        <taxon>Bacteroidota</taxon>
        <taxon>Chitinophagia</taxon>
        <taxon>Chitinophagales</taxon>
        <taxon>Chitinophagaceae</taxon>
        <taxon>Ginsengibacter</taxon>
    </lineage>
</organism>
<evidence type="ECO:0000313" key="4">
    <source>
        <dbReference type="Proteomes" id="UP000326903"/>
    </source>
</evidence>
<protein>
    <recommendedName>
        <fullName evidence="5">Lipocalin-like domain-containing protein</fullName>
    </recommendedName>
</protein>
<evidence type="ECO:0000256" key="2">
    <source>
        <dbReference type="SAM" id="SignalP"/>
    </source>
</evidence>
<evidence type="ECO:0008006" key="5">
    <source>
        <dbReference type="Google" id="ProtNLM"/>
    </source>
</evidence>
<proteinExistence type="predicted"/>
<dbReference type="Proteomes" id="UP000326903">
    <property type="component" value="Unassembled WGS sequence"/>
</dbReference>
<keyword evidence="4" id="KW-1185">Reference proteome</keyword>
<keyword evidence="2" id="KW-0732">Signal</keyword>
<feature type="chain" id="PRO_5023865318" description="Lipocalin-like domain-containing protein" evidence="2">
    <location>
        <begin position="19"/>
        <end position="346"/>
    </location>
</feature>
<accession>A0A5J5IE61</accession>
<feature type="compositionally biased region" description="Polar residues" evidence="1">
    <location>
        <begin position="171"/>
        <end position="180"/>
    </location>
</feature>
<dbReference type="EMBL" id="VYQF01000007">
    <property type="protein sequence ID" value="KAA9036612.1"/>
    <property type="molecule type" value="Genomic_DNA"/>
</dbReference>
<evidence type="ECO:0000313" key="3">
    <source>
        <dbReference type="EMBL" id="KAA9036612.1"/>
    </source>
</evidence>
<name>A0A5J5IE61_9BACT</name>
<feature type="signal peptide" evidence="2">
    <location>
        <begin position="1"/>
        <end position="18"/>
    </location>
</feature>
<dbReference type="RefSeq" id="WP_150416354.1">
    <property type="nucleotide sequence ID" value="NZ_VYQF01000007.1"/>
</dbReference>
<comment type="caution">
    <text evidence="3">The sequence shown here is derived from an EMBL/GenBank/DDBJ whole genome shotgun (WGS) entry which is preliminary data.</text>
</comment>
<evidence type="ECO:0000256" key="1">
    <source>
        <dbReference type="SAM" id="MobiDB-lite"/>
    </source>
</evidence>
<sequence>MKIFYSLILLLVSSSLTAQDFNGQWKGSFNETSYGFSGLEGGGVDYVLELQTEGSNVSGYSYTYFNEGAKRYYTICKLTGTINRATKDIVVTETERIKYNTPPGFQNCFQTHKLHYVQDSADIETLRGTWMPAPNQEGNCGYGTTLLSRRIVKNLALRTTPSYKKPAPYAPQNSIVSKPKNTPPKIIHKAPAKTHTEIKKPVVKDDNTKKIIPSMVPEIKKTDTVKQKPLGFEPRRKDIIKTIAIEEPTFKVDFYDNGEIDGDSITVFYNGKIVLLHKMLTTRAISLTLALDENVRENVITMYADNLGSIPPNTALMIVTDGNKRYEVRITSDTEKSGSVVFVHGK</sequence>
<gene>
    <name evidence="3" type="ORF">FW778_18540</name>
</gene>
<dbReference type="AlphaFoldDB" id="A0A5J5IE61"/>
<reference evidence="3 4" key="1">
    <citation type="submission" date="2019-09" db="EMBL/GenBank/DDBJ databases">
        <title>Draft genome sequence of Ginsengibacter sp. BR5-29.</title>
        <authorList>
            <person name="Im W.-T."/>
        </authorList>
    </citation>
    <scope>NUCLEOTIDE SEQUENCE [LARGE SCALE GENOMIC DNA]</scope>
    <source>
        <strain evidence="3 4">BR5-29</strain>
    </source>
</reference>
<feature type="region of interest" description="Disordered" evidence="1">
    <location>
        <begin position="163"/>
        <end position="187"/>
    </location>
</feature>